<protein>
    <submittedName>
        <fullName evidence="2">Uncharacterized protein</fullName>
    </submittedName>
</protein>
<organism evidence="2">
    <name type="scientific">Bacillus velezensis</name>
    <dbReference type="NCBI Taxonomy" id="492670"/>
    <lineage>
        <taxon>Bacteria</taxon>
        <taxon>Bacillati</taxon>
        <taxon>Bacillota</taxon>
        <taxon>Bacilli</taxon>
        <taxon>Bacillales</taxon>
        <taxon>Bacillaceae</taxon>
        <taxon>Bacillus</taxon>
        <taxon>Bacillus amyloliquefaciens group</taxon>
    </lineage>
</organism>
<proteinExistence type="predicted"/>
<feature type="compositionally biased region" description="Basic residues" evidence="1">
    <location>
        <begin position="59"/>
        <end position="72"/>
    </location>
</feature>
<reference evidence="2" key="1">
    <citation type="submission" date="2019-11" db="EMBL/GenBank/DDBJ databases">
        <title>Draft Genome Sequence of Plant Growth-Promoting Rhizosphere-Associated Bacteria.</title>
        <authorList>
            <person name="Vasilyev I.Y."/>
            <person name="Radchenko V."/>
            <person name="Ilnitskaya E.V."/>
        </authorList>
    </citation>
    <scope>NUCLEOTIDE SEQUENCE</scope>
    <source>
        <strain evidence="2">VRA_517_n</strain>
    </source>
</reference>
<evidence type="ECO:0000256" key="1">
    <source>
        <dbReference type="SAM" id="MobiDB-lite"/>
    </source>
</evidence>
<evidence type="ECO:0000313" key="2">
    <source>
        <dbReference type="EMBL" id="MSE01374.1"/>
    </source>
</evidence>
<dbReference type="AlphaFoldDB" id="A0A6A8LCJ6"/>
<comment type="caution">
    <text evidence="2">The sequence shown here is derived from an EMBL/GenBank/DDBJ whole genome shotgun (WGS) entry which is preliminary data.</text>
</comment>
<gene>
    <name evidence="2" type="ORF">GKC39_04790</name>
</gene>
<name>A0A6A8LCJ6_BACVE</name>
<sequence length="91" mass="11020">MILFFIPNEMPLFQHTVSFVQAIHAFCHRILPSDEKRRNMSMSMDMGMDMNGHYDHQPKQPKQKKKKKKQDKKHLDYDYIVVYKRKCKKCC</sequence>
<feature type="region of interest" description="Disordered" evidence="1">
    <location>
        <begin position="43"/>
        <end position="73"/>
    </location>
</feature>
<accession>A0A6A8LCJ6</accession>
<dbReference type="EMBL" id="WKKV01000002">
    <property type="protein sequence ID" value="MSE01374.1"/>
    <property type="molecule type" value="Genomic_DNA"/>
</dbReference>